<dbReference type="RefSeq" id="WP_163297859.1">
    <property type="nucleotide sequence ID" value="NZ_JAAGRR010000014.1"/>
</dbReference>
<sequence length="455" mass="51232">MTEPVKAAQDLAKEIEDRLRARMGPLLARYGYDLEALVTPLRWRPVVLVIGNYSSGKSTFINELLGVDVQRTGQAPTDDSFTVLTAPEGEEPEGEVPGPTLVNDERLPFASLRRFGEGLLTHFRLKRVAAPLLREVAVIDTPGMLDSVTEKDRGYHYLGVVGELAHLADLIILMFDPHKAGTIKETYEAIRSTLPEATGEDRVLYVLNRIDECENMADLVRAYGTLCWNLSQMTGRKDMPRIYLTFAPGTGPVRPGFEVWASERDELKREVGNAPRLRLSHILHRVEREIRELAMEVEALRNFRQRFGRRFACTCRGIGVGAVGAFLFTDVLVRLLLGSPEVPFLVGLVGGTLTPEQFLWPIIGVLGVISGGALYIQRFMFPRFVRRTLEDLDGLVPLDTAYRQDLWKKVSGRVRRLVAEQAPRQVLVAHARNLSRIERFLADDLKAFYERIQAR</sequence>
<reference evidence="3 4" key="1">
    <citation type="submission" date="2020-02" db="EMBL/GenBank/DDBJ databases">
        <title>Comparative genomics of sulfur disproportionating microorganisms.</title>
        <authorList>
            <person name="Ward L.M."/>
            <person name="Bertran E."/>
            <person name="Johnston D.T."/>
        </authorList>
    </citation>
    <scope>NUCLEOTIDE SEQUENCE [LARGE SCALE GENOMIC DNA]</scope>
    <source>
        <strain evidence="3 4">DSM 100025</strain>
    </source>
</reference>
<dbReference type="PANTHER" id="PTHR43681:SF1">
    <property type="entry name" value="SARCALUMENIN"/>
    <property type="match status" value="1"/>
</dbReference>
<feature type="domain" description="Dynamin N-terminal" evidence="2">
    <location>
        <begin position="47"/>
        <end position="208"/>
    </location>
</feature>
<dbReference type="InterPro" id="IPR027417">
    <property type="entry name" value="P-loop_NTPase"/>
</dbReference>
<evidence type="ECO:0000313" key="3">
    <source>
        <dbReference type="EMBL" id="NDY41703.1"/>
    </source>
</evidence>
<feature type="transmembrane region" description="Helical" evidence="1">
    <location>
        <begin position="311"/>
        <end position="337"/>
    </location>
</feature>
<keyword evidence="1" id="KW-0472">Membrane</keyword>
<dbReference type="PANTHER" id="PTHR43681">
    <property type="entry name" value="TRANSMEMBRANE GTPASE FZO"/>
    <property type="match status" value="1"/>
</dbReference>
<evidence type="ECO:0000259" key="2">
    <source>
        <dbReference type="Pfam" id="PF00350"/>
    </source>
</evidence>
<protein>
    <submittedName>
        <fullName evidence="3">Dynamin family protein</fullName>
    </submittedName>
</protein>
<keyword evidence="1" id="KW-0812">Transmembrane</keyword>
<comment type="caution">
    <text evidence="3">The sequence shown here is derived from an EMBL/GenBank/DDBJ whole genome shotgun (WGS) entry which is preliminary data.</text>
</comment>
<evidence type="ECO:0000256" key="1">
    <source>
        <dbReference type="SAM" id="Phobius"/>
    </source>
</evidence>
<evidence type="ECO:0000313" key="4">
    <source>
        <dbReference type="Proteomes" id="UP000469346"/>
    </source>
</evidence>
<dbReference type="InterPro" id="IPR045063">
    <property type="entry name" value="Dynamin_N"/>
</dbReference>
<feature type="transmembrane region" description="Helical" evidence="1">
    <location>
        <begin position="357"/>
        <end position="376"/>
    </location>
</feature>
<name>A0A6N9TNN5_DISTH</name>
<dbReference type="AlphaFoldDB" id="A0A6N9TNN5"/>
<dbReference type="SUPFAM" id="SSF52540">
    <property type="entry name" value="P-loop containing nucleoside triphosphate hydrolases"/>
    <property type="match status" value="1"/>
</dbReference>
<accession>A0A6N9TNN5</accession>
<proteinExistence type="predicted"/>
<gene>
    <name evidence="3" type="ORF">G3N55_02390</name>
</gene>
<dbReference type="InterPro" id="IPR051943">
    <property type="entry name" value="TRAFAC_Dynamin-like_GTPase"/>
</dbReference>
<keyword evidence="1" id="KW-1133">Transmembrane helix</keyword>
<dbReference type="Pfam" id="PF00350">
    <property type="entry name" value="Dynamin_N"/>
    <property type="match status" value="1"/>
</dbReference>
<dbReference type="Proteomes" id="UP000469346">
    <property type="component" value="Unassembled WGS sequence"/>
</dbReference>
<dbReference type="Gene3D" id="3.40.50.300">
    <property type="entry name" value="P-loop containing nucleotide triphosphate hydrolases"/>
    <property type="match status" value="1"/>
</dbReference>
<organism evidence="3 4">
    <name type="scientific">Dissulfurirhabdus thermomarina</name>
    <dbReference type="NCBI Taxonomy" id="1765737"/>
    <lineage>
        <taxon>Bacteria</taxon>
        <taxon>Deltaproteobacteria</taxon>
        <taxon>Dissulfurirhabdaceae</taxon>
        <taxon>Dissulfurirhabdus</taxon>
    </lineage>
</organism>
<dbReference type="EMBL" id="JAAGRR010000014">
    <property type="protein sequence ID" value="NDY41703.1"/>
    <property type="molecule type" value="Genomic_DNA"/>
</dbReference>
<keyword evidence="4" id="KW-1185">Reference proteome</keyword>